<keyword evidence="2" id="KW-1185">Reference proteome</keyword>
<dbReference type="RefSeq" id="WP_114985497.1">
    <property type="nucleotide sequence ID" value="NZ_CP027806.1"/>
</dbReference>
<evidence type="ECO:0000313" key="2">
    <source>
        <dbReference type="Proteomes" id="UP000254808"/>
    </source>
</evidence>
<name>A0A345UPK4_9BACT</name>
<dbReference type="AlphaFoldDB" id="A0A345UPK4"/>
<proteinExistence type="predicted"/>
<dbReference type="OrthoDB" id="195456at2"/>
<dbReference type="EMBL" id="CP027806">
    <property type="protein sequence ID" value="AXJ02406.1"/>
    <property type="molecule type" value="Genomic_DNA"/>
</dbReference>
<protein>
    <recommendedName>
        <fullName evidence="3">DUF2911 domain-containing protein</fullName>
    </recommendedName>
</protein>
<accession>A0A345UPK4</accession>
<dbReference type="Proteomes" id="UP000254808">
    <property type="component" value="Chromosome"/>
</dbReference>
<evidence type="ECO:0008006" key="3">
    <source>
        <dbReference type="Google" id="ProtNLM"/>
    </source>
</evidence>
<dbReference type="KEGG" id="cprv:CYPRO_3172"/>
<sequence>MKTIVLFAVSLLLVTIALPDVKAQSLPEPRQSPIGLSRTMLGDTYVKVIYGRPYVRERQIFGSLVPFGEVWRTGANESTEITLTGDVYFDSMPLPAGTYSMFTIPGPDEWVVILNKQLGLWGSYAYNASYDVLRTRVPVNQNDEKSEIFTISLDNKNDETAMLIFQWDTTRVELPIRK</sequence>
<gene>
    <name evidence="1" type="ORF">CYPRO_3172</name>
</gene>
<dbReference type="InterPro" id="IPR021314">
    <property type="entry name" value="DUF2911"/>
</dbReference>
<evidence type="ECO:0000313" key="1">
    <source>
        <dbReference type="EMBL" id="AXJ02406.1"/>
    </source>
</evidence>
<reference evidence="1 2" key="1">
    <citation type="submission" date="2018-03" db="EMBL/GenBank/DDBJ databases">
        <title>Phenotypic and genomic properties of Cyclonatronum proteinivorum gen. nov., sp. nov., a haloalkaliphilic bacteroidete from soda lakes possessing Na+-translocating rhodopsin.</title>
        <authorList>
            <person name="Toshchakov S.V."/>
            <person name="Korzhenkov A."/>
            <person name="Samarov N.I."/>
            <person name="Kublanov I.V."/>
            <person name="Muntyan M.S."/>
            <person name="Sorokin D.Y."/>
        </authorList>
    </citation>
    <scope>NUCLEOTIDE SEQUENCE [LARGE SCALE GENOMIC DNA]</scope>
    <source>
        <strain evidence="1 2">Omega</strain>
    </source>
</reference>
<organism evidence="1 2">
    <name type="scientific">Cyclonatronum proteinivorum</name>
    <dbReference type="NCBI Taxonomy" id="1457365"/>
    <lineage>
        <taxon>Bacteria</taxon>
        <taxon>Pseudomonadati</taxon>
        <taxon>Balneolota</taxon>
        <taxon>Balneolia</taxon>
        <taxon>Balneolales</taxon>
        <taxon>Cyclonatronaceae</taxon>
        <taxon>Cyclonatronum</taxon>
    </lineage>
</organism>
<dbReference type="Pfam" id="PF11138">
    <property type="entry name" value="DUF2911"/>
    <property type="match status" value="1"/>
</dbReference>